<accession>X8IR69</accession>
<evidence type="ECO:0000256" key="3">
    <source>
        <dbReference type="ARBA" id="ARBA00022723"/>
    </source>
</evidence>
<dbReference type="InterPro" id="IPR037518">
    <property type="entry name" value="MPN"/>
</dbReference>
<dbReference type="PANTHER" id="PTHR30471">
    <property type="entry name" value="DNA REPAIR PROTEIN RADC"/>
    <property type="match status" value="1"/>
</dbReference>
<name>X8IR69_9FIRM</name>
<dbReference type="AlphaFoldDB" id="X8IR69"/>
<dbReference type="InterPro" id="IPR020891">
    <property type="entry name" value="UPF0758_CS"/>
</dbReference>
<dbReference type="InterPro" id="IPR001405">
    <property type="entry name" value="UPF0758"/>
</dbReference>
<dbReference type="GO" id="GO:0008237">
    <property type="term" value="F:metallopeptidase activity"/>
    <property type="evidence" value="ECO:0007669"/>
    <property type="project" value="UniProtKB-KW"/>
</dbReference>
<evidence type="ECO:0000256" key="7">
    <source>
        <dbReference type="SAM" id="MobiDB-lite"/>
    </source>
</evidence>
<dbReference type="PATRIC" id="fig|1401079.3.peg.1158"/>
<dbReference type="EMBL" id="JALU01000020">
    <property type="protein sequence ID" value="EUC52132.1"/>
    <property type="molecule type" value="Genomic_DNA"/>
</dbReference>
<evidence type="ECO:0000256" key="1">
    <source>
        <dbReference type="ARBA" id="ARBA00010243"/>
    </source>
</evidence>
<dbReference type="GO" id="GO:0006508">
    <property type="term" value="P:proteolysis"/>
    <property type="evidence" value="ECO:0007669"/>
    <property type="project" value="UniProtKB-KW"/>
</dbReference>
<comment type="caution">
    <text evidence="9">The sequence shown here is derived from an EMBL/GenBank/DDBJ whole genome shotgun (WGS) entry which is preliminary data.</text>
</comment>
<keyword evidence="3" id="KW-0479">Metal-binding</keyword>
<comment type="similarity">
    <text evidence="1">Belongs to the UPF0758 family.</text>
</comment>
<gene>
    <name evidence="9" type="ORF">HMPREF0581_0310</name>
</gene>
<dbReference type="GO" id="GO:0046872">
    <property type="term" value="F:metal ion binding"/>
    <property type="evidence" value="ECO:0007669"/>
    <property type="project" value="UniProtKB-KW"/>
</dbReference>
<organism evidence="9 10">
    <name type="scientific">Mogibacterium timidum ATCC 33093</name>
    <dbReference type="NCBI Taxonomy" id="1401079"/>
    <lineage>
        <taxon>Bacteria</taxon>
        <taxon>Bacillati</taxon>
        <taxon>Bacillota</taxon>
        <taxon>Clostridia</taxon>
        <taxon>Peptostreptococcales</taxon>
        <taxon>Anaerovoracaceae</taxon>
        <taxon>Mogibacterium</taxon>
    </lineage>
</organism>
<evidence type="ECO:0000256" key="2">
    <source>
        <dbReference type="ARBA" id="ARBA00022670"/>
    </source>
</evidence>
<proteinExistence type="inferred from homology"/>
<dbReference type="Proteomes" id="UP000022645">
    <property type="component" value="Unassembled WGS sequence"/>
</dbReference>
<protein>
    <submittedName>
        <fullName evidence="9">RadC-like JAB domain protein</fullName>
    </submittedName>
</protein>
<evidence type="ECO:0000313" key="10">
    <source>
        <dbReference type="Proteomes" id="UP000022645"/>
    </source>
</evidence>
<keyword evidence="2" id="KW-0645">Protease</keyword>
<evidence type="ECO:0000256" key="4">
    <source>
        <dbReference type="ARBA" id="ARBA00022801"/>
    </source>
</evidence>
<dbReference type="InterPro" id="IPR025657">
    <property type="entry name" value="RadC_JAB"/>
</dbReference>
<evidence type="ECO:0000313" key="9">
    <source>
        <dbReference type="EMBL" id="EUC52132.1"/>
    </source>
</evidence>
<dbReference type="RefSeq" id="WP_084645359.1">
    <property type="nucleotide sequence ID" value="NZ_JALU01000020.1"/>
</dbReference>
<evidence type="ECO:0000256" key="5">
    <source>
        <dbReference type="ARBA" id="ARBA00022833"/>
    </source>
</evidence>
<dbReference type="CDD" id="cd08071">
    <property type="entry name" value="MPN_DUF2466"/>
    <property type="match status" value="1"/>
</dbReference>
<reference evidence="9 10" key="1">
    <citation type="submission" date="2014-01" db="EMBL/GenBank/DDBJ databases">
        <authorList>
            <person name="Durkin A.S."/>
            <person name="McCorrison J."/>
            <person name="Torralba M."/>
            <person name="Gillis M."/>
            <person name="Haft D.H."/>
            <person name="Methe B."/>
            <person name="Sutton G."/>
            <person name="Nelson K.E."/>
        </authorList>
    </citation>
    <scope>NUCLEOTIDE SEQUENCE [LARGE SCALE GENOMIC DNA]</scope>
    <source>
        <strain evidence="9 10">ATCC 33093</strain>
    </source>
</reference>
<keyword evidence="5" id="KW-0862">Zinc</keyword>
<evidence type="ECO:0000256" key="6">
    <source>
        <dbReference type="ARBA" id="ARBA00023049"/>
    </source>
</evidence>
<keyword evidence="4" id="KW-0378">Hydrolase</keyword>
<feature type="domain" description="MPN" evidence="8">
    <location>
        <begin position="25"/>
        <end position="149"/>
    </location>
</feature>
<dbReference type="PANTHER" id="PTHR30471:SF3">
    <property type="entry name" value="UPF0758 PROTEIN YEES-RELATED"/>
    <property type="match status" value="1"/>
</dbReference>
<dbReference type="Gene3D" id="3.40.140.10">
    <property type="entry name" value="Cytidine Deaminase, domain 2"/>
    <property type="match status" value="1"/>
</dbReference>
<keyword evidence="6" id="KW-0482">Metalloprotease</keyword>
<dbReference type="Pfam" id="PF04002">
    <property type="entry name" value="RadC"/>
    <property type="match status" value="1"/>
</dbReference>
<evidence type="ECO:0000259" key="8">
    <source>
        <dbReference type="PROSITE" id="PS50249"/>
    </source>
</evidence>
<sequence length="301" mass="33952">MPKKRELNVVNVRLVDAPSLYSEEVLDSPEAVSKVVAEEFKNYDREVFAVINLNTKLKPININICSVGTLDATLINPREVFKSTILSNASAFIAVHNHPSGDVNPSREDISVTKRLMDCGNLLDIKMLDHIIIGGGSGEIYSFNEKGRFDNLYIETTEVRENMVMEKEGVRKTMDKERVYLNVHTSFAKLGIEDKSGNGQTYNVVTLPRGTSVDGKDLSGGRLYPFGMYIYPNKFNDNLITVQYKPEQEVQVNLKNGEKVKVKAEELCESVDKANKKYLSEHKEVQNSKVKQKDKDKEVEL</sequence>
<dbReference type="PROSITE" id="PS01302">
    <property type="entry name" value="UPF0758"/>
    <property type="match status" value="1"/>
</dbReference>
<dbReference type="PROSITE" id="PS50249">
    <property type="entry name" value="MPN"/>
    <property type="match status" value="1"/>
</dbReference>
<feature type="region of interest" description="Disordered" evidence="7">
    <location>
        <begin position="278"/>
        <end position="301"/>
    </location>
</feature>